<keyword evidence="4 7" id="KW-0697">Rotamase</keyword>
<dbReference type="Gene3D" id="2.40.100.10">
    <property type="entry name" value="Cyclophilin-like"/>
    <property type="match status" value="1"/>
</dbReference>
<evidence type="ECO:0000256" key="1">
    <source>
        <dbReference type="ARBA" id="ARBA00000971"/>
    </source>
</evidence>
<evidence type="ECO:0000259" key="9">
    <source>
        <dbReference type="PROSITE" id="PS50072"/>
    </source>
</evidence>
<dbReference type="GO" id="GO:0005737">
    <property type="term" value="C:cytoplasm"/>
    <property type="evidence" value="ECO:0007669"/>
    <property type="project" value="TreeGrafter"/>
</dbReference>
<dbReference type="PANTHER" id="PTHR11071">
    <property type="entry name" value="PEPTIDYL-PROLYL CIS-TRANS ISOMERASE"/>
    <property type="match status" value="1"/>
</dbReference>
<feature type="chain" id="PRO_5043097357" description="Peptidyl-prolyl cis-trans isomerase" evidence="7">
    <location>
        <begin position="23"/>
        <end position="240"/>
    </location>
</feature>
<feature type="signal peptide" evidence="7">
    <location>
        <begin position="1"/>
        <end position="22"/>
    </location>
</feature>
<feature type="transmembrane region" description="Helical" evidence="8">
    <location>
        <begin position="207"/>
        <end position="232"/>
    </location>
</feature>
<dbReference type="EMBL" id="JANEYG010000012">
    <property type="protein sequence ID" value="KAJ8921060.1"/>
    <property type="molecule type" value="Genomic_DNA"/>
</dbReference>
<organism evidence="10 11">
    <name type="scientific">Exocentrus adspersus</name>
    <dbReference type="NCBI Taxonomy" id="1586481"/>
    <lineage>
        <taxon>Eukaryota</taxon>
        <taxon>Metazoa</taxon>
        <taxon>Ecdysozoa</taxon>
        <taxon>Arthropoda</taxon>
        <taxon>Hexapoda</taxon>
        <taxon>Insecta</taxon>
        <taxon>Pterygota</taxon>
        <taxon>Neoptera</taxon>
        <taxon>Endopterygota</taxon>
        <taxon>Coleoptera</taxon>
        <taxon>Polyphaga</taxon>
        <taxon>Cucujiformia</taxon>
        <taxon>Chrysomeloidea</taxon>
        <taxon>Cerambycidae</taxon>
        <taxon>Lamiinae</taxon>
        <taxon>Acanthocinini</taxon>
        <taxon>Exocentrus</taxon>
    </lineage>
</organism>
<evidence type="ECO:0000256" key="4">
    <source>
        <dbReference type="ARBA" id="ARBA00023110"/>
    </source>
</evidence>
<evidence type="ECO:0000256" key="8">
    <source>
        <dbReference type="SAM" id="Phobius"/>
    </source>
</evidence>
<evidence type="ECO:0000256" key="2">
    <source>
        <dbReference type="ARBA" id="ARBA00007365"/>
    </source>
</evidence>
<gene>
    <name evidence="10" type="ORF">NQ315_015856</name>
</gene>
<proteinExistence type="inferred from homology"/>
<keyword evidence="3 7" id="KW-0732">Signal</keyword>
<dbReference type="AlphaFoldDB" id="A0AAV8W3Y9"/>
<dbReference type="InterPro" id="IPR029000">
    <property type="entry name" value="Cyclophilin-like_dom_sf"/>
</dbReference>
<accession>A0AAV8W3Y9</accession>
<dbReference type="Pfam" id="PF00160">
    <property type="entry name" value="Pro_isomerase"/>
    <property type="match status" value="1"/>
</dbReference>
<evidence type="ECO:0000313" key="10">
    <source>
        <dbReference type="EMBL" id="KAJ8921060.1"/>
    </source>
</evidence>
<feature type="non-terminal residue" evidence="10">
    <location>
        <position position="1"/>
    </location>
</feature>
<comment type="caution">
    <text evidence="10">The sequence shown here is derived from an EMBL/GenBank/DDBJ whole genome shotgun (WGS) entry which is preliminary data.</text>
</comment>
<dbReference type="PROSITE" id="PS50072">
    <property type="entry name" value="CSA_PPIASE_2"/>
    <property type="match status" value="1"/>
</dbReference>
<keyword evidence="8" id="KW-0812">Transmembrane</keyword>
<keyword evidence="11" id="KW-1185">Reference proteome</keyword>
<dbReference type="SUPFAM" id="SSF50891">
    <property type="entry name" value="Cyclophilin-like"/>
    <property type="match status" value="1"/>
</dbReference>
<comment type="function">
    <text evidence="6">PPIases accelerate the folding of proteins. It catalyzes the cis-trans isomerization of proline imidic peptide bonds in oligopeptides. Acts on the folding of rhodopsin RH1 and RH2 (but not RH3) and is required for visual transduction.</text>
</comment>
<evidence type="ECO:0000256" key="5">
    <source>
        <dbReference type="ARBA" id="ARBA00023235"/>
    </source>
</evidence>
<feature type="domain" description="PPIase cyclophilin-type" evidence="9">
    <location>
        <begin position="32"/>
        <end position="190"/>
    </location>
</feature>
<reference evidence="10 11" key="1">
    <citation type="journal article" date="2023" name="Insect Mol. Biol.">
        <title>Genome sequencing provides insights into the evolution of gene families encoding plant cell wall-degrading enzymes in longhorned beetles.</title>
        <authorList>
            <person name="Shin N.R."/>
            <person name="Okamura Y."/>
            <person name="Kirsch R."/>
            <person name="Pauchet Y."/>
        </authorList>
    </citation>
    <scope>NUCLEOTIDE SEQUENCE [LARGE SCALE GENOMIC DNA]</scope>
    <source>
        <strain evidence="10">EAD_L_NR</strain>
    </source>
</reference>
<evidence type="ECO:0000256" key="6">
    <source>
        <dbReference type="ARBA" id="ARBA00056644"/>
    </source>
</evidence>
<protein>
    <recommendedName>
        <fullName evidence="7">Peptidyl-prolyl cis-trans isomerase</fullName>
        <shortName evidence="7">PPIase</shortName>
        <ecNumber evidence="7">5.2.1.8</ecNumber>
    </recommendedName>
</protein>
<keyword evidence="8" id="KW-0472">Membrane</keyword>
<dbReference type="Proteomes" id="UP001159042">
    <property type="component" value="Unassembled WGS sequence"/>
</dbReference>
<evidence type="ECO:0000313" key="11">
    <source>
        <dbReference type="Proteomes" id="UP001159042"/>
    </source>
</evidence>
<dbReference type="PANTHER" id="PTHR11071:SF561">
    <property type="entry name" value="PEPTIDYL-PROLYL CIS-TRANS ISOMERASE D-RELATED"/>
    <property type="match status" value="1"/>
</dbReference>
<sequence>KMYSSNSYRLLMLLAITSGLEGFEYKITDQVYFDVKIGDEYAGRIILGLFGDVAPKTCENFKQIATKGVNGKTYAGTRFHTAIERIMIQGGDIENDDGTGSLSIYGKYFEDENFGIPPDSSGLLMMANNGPNTNGCEFLITTLPMPWLEGKNVVFGKVLKGNDVVHIIEHLKTDINDRILENVVIEKCGLLEAAPFFEAAKNYELTFWAWIKAGWFPLSFSFAILGFFQYILMQLNKYKI</sequence>
<dbReference type="FunFam" id="2.40.100.10:FF:000019">
    <property type="entry name" value="Peptidyl-prolyl cis-trans isomerase"/>
    <property type="match status" value="1"/>
</dbReference>
<comment type="similarity">
    <text evidence="2 7">Belongs to the cyclophilin-type PPIase family.</text>
</comment>
<dbReference type="EC" id="5.2.1.8" evidence="7"/>
<keyword evidence="5 7" id="KW-0413">Isomerase</keyword>
<dbReference type="GO" id="GO:0003755">
    <property type="term" value="F:peptidyl-prolyl cis-trans isomerase activity"/>
    <property type="evidence" value="ECO:0007669"/>
    <property type="project" value="UniProtKB-UniRule"/>
</dbReference>
<dbReference type="InterPro" id="IPR002130">
    <property type="entry name" value="Cyclophilin-type_PPIase_dom"/>
</dbReference>
<keyword evidence="8" id="KW-1133">Transmembrane helix</keyword>
<dbReference type="GO" id="GO:0006457">
    <property type="term" value="P:protein folding"/>
    <property type="evidence" value="ECO:0007669"/>
    <property type="project" value="TreeGrafter"/>
</dbReference>
<name>A0AAV8W3Y9_9CUCU</name>
<evidence type="ECO:0000256" key="7">
    <source>
        <dbReference type="RuleBase" id="RU363019"/>
    </source>
</evidence>
<dbReference type="GO" id="GO:0016018">
    <property type="term" value="F:cyclosporin A binding"/>
    <property type="evidence" value="ECO:0007669"/>
    <property type="project" value="TreeGrafter"/>
</dbReference>
<comment type="catalytic activity">
    <reaction evidence="1 7">
        <text>[protein]-peptidylproline (omega=180) = [protein]-peptidylproline (omega=0)</text>
        <dbReference type="Rhea" id="RHEA:16237"/>
        <dbReference type="Rhea" id="RHEA-COMP:10747"/>
        <dbReference type="Rhea" id="RHEA-COMP:10748"/>
        <dbReference type="ChEBI" id="CHEBI:83833"/>
        <dbReference type="ChEBI" id="CHEBI:83834"/>
        <dbReference type="EC" id="5.2.1.8"/>
    </reaction>
</comment>
<dbReference type="PRINTS" id="PR00153">
    <property type="entry name" value="CSAPPISMRASE"/>
</dbReference>
<evidence type="ECO:0000256" key="3">
    <source>
        <dbReference type="ARBA" id="ARBA00022729"/>
    </source>
</evidence>